<dbReference type="PRINTS" id="PR00793">
    <property type="entry name" value="PROAMNOPTASE"/>
</dbReference>
<dbReference type="InterPro" id="IPR002410">
    <property type="entry name" value="Peptidase_S33"/>
</dbReference>
<dbReference type="InterPro" id="IPR029058">
    <property type="entry name" value="AB_hydrolase_fold"/>
</dbReference>
<reference evidence="5" key="1">
    <citation type="submission" date="2023-07" db="EMBL/GenBank/DDBJ databases">
        <title>Black Yeasts Isolated from many extreme environments.</title>
        <authorList>
            <person name="Coleine C."/>
            <person name="Stajich J.E."/>
            <person name="Selbmann L."/>
        </authorList>
    </citation>
    <scope>NUCLEOTIDE SEQUENCE</scope>
    <source>
        <strain evidence="5">CCFEE 5485</strain>
    </source>
</reference>
<gene>
    <name evidence="5" type="ORF">LTR78_003567</name>
</gene>
<dbReference type="PANTHER" id="PTHR43194">
    <property type="entry name" value="HYDROLASE ALPHA/BETA FOLD FAMILY"/>
    <property type="match status" value="1"/>
</dbReference>
<keyword evidence="2" id="KW-0378">Hydrolase</keyword>
<name>A0AAE1C3P8_9PEZI</name>
<evidence type="ECO:0000256" key="3">
    <source>
        <dbReference type="SAM" id="MobiDB-lite"/>
    </source>
</evidence>
<dbReference type="EMBL" id="JAUTXT010000009">
    <property type="protein sequence ID" value="KAK3676790.1"/>
    <property type="molecule type" value="Genomic_DNA"/>
</dbReference>
<feature type="region of interest" description="Disordered" evidence="3">
    <location>
        <begin position="1"/>
        <end position="29"/>
    </location>
</feature>
<dbReference type="Gene3D" id="3.40.50.1820">
    <property type="entry name" value="alpha/beta hydrolase"/>
    <property type="match status" value="1"/>
</dbReference>
<protein>
    <recommendedName>
        <fullName evidence="4">AB hydrolase-1 domain-containing protein</fullName>
    </recommendedName>
</protein>
<evidence type="ECO:0000313" key="6">
    <source>
        <dbReference type="Proteomes" id="UP001274830"/>
    </source>
</evidence>
<evidence type="ECO:0000313" key="5">
    <source>
        <dbReference type="EMBL" id="KAK3676790.1"/>
    </source>
</evidence>
<feature type="region of interest" description="Disordered" evidence="3">
    <location>
        <begin position="47"/>
        <end position="72"/>
    </location>
</feature>
<dbReference type="InterPro" id="IPR005945">
    <property type="entry name" value="Pro_imino_pep"/>
</dbReference>
<feature type="domain" description="AB hydrolase-1" evidence="4">
    <location>
        <begin position="102"/>
        <end position="247"/>
    </location>
</feature>
<organism evidence="5 6">
    <name type="scientific">Recurvomyces mirabilis</name>
    <dbReference type="NCBI Taxonomy" id="574656"/>
    <lineage>
        <taxon>Eukaryota</taxon>
        <taxon>Fungi</taxon>
        <taxon>Dikarya</taxon>
        <taxon>Ascomycota</taxon>
        <taxon>Pezizomycotina</taxon>
        <taxon>Dothideomycetes</taxon>
        <taxon>Dothideomycetidae</taxon>
        <taxon>Mycosphaerellales</taxon>
        <taxon>Teratosphaeriaceae</taxon>
        <taxon>Recurvomyces</taxon>
    </lineage>
</organism>
<sequence length="377" mass="42547">MAMRHDRARKRAGSVQRQHLPNVDKDKTSTLFHPLVTMPNGPVPLIQTMSSTTSDPPVPGQERPYPEPTETGKASFHYSENGLKGETAYKVWGHPSSSRKTPLICVHGGPGATHNYLLPISLIHQDYGIPVVMYDQVGCGLSTRFRDKKGDTKFWTPQLFMSEFENLCSHLGITKYSFLGQSWGGMLGGQFAIERQPKGMQKLIISNSPADMITWVEVANRLRAKLPKDVQEALTRNEKNGTTDSDEYHKAVEVFYRRHACRNDPWPKEALDTFTALEEDPTVYETMNGPSEFFVIGSLKTWDIRKDLHKITAETVPGGMLIMNGYHDEAQDETTAAFFTNPTCRVKWVRYALSSHMPMLEETEKYVKDLGTFLTSE</sequence>
<keyword evidence="6" id="KW-1185">Reference proteome</keyword>
<feature type="compositionally biased region" description="Basic residues" evidence="3">
    <location>
        <begin position="1"/>
        <end position="12"/>
    </location>
</feature>
<dbReference type="Proteomes" id="UP001274830">
    <property type="component" value="Unassembled WGS sequence"/>
</dbReference>
<proteinExistence type="inferred from homology"/>
<comment type="similarity">
    <text evidence="1">Belongs to the peptidase S33 family.</text>
</comment>
<dbReference type="InterPro" id="IPR000073">
    <property type="entry name" value="AB_hydrolase_1"/>
</dbReference>
<dbReference type="NCBIfam" id="TIGR01250">
    <property type="entry name" value="pro_imino_pep_2"/>
    <property type="match status" value="1"/>
</dbReference>
<dbReference type="GO" id="GO:0006508">
    <property type="term" value="P:proteolysis"/>
    <property type="evidence" value="ECO:0007669"/>
    <property type="project" value="InterPro"/>
</dbReference>
<dbReference type="SUPFAM" id="SSF53474">
    <property type="entry name" value="alpha/beta-Hydrolases"/>
    <property type="match status" value="1"/>
</dbReference>
<dbReference type="InterPro" id="IPR050228">
    <property type="entry name" value="Carboxylesterase_BioH"/>
</dbReference>
<dbReference type="GO" id="GO:0008233">
    <property type="term" value="F:peptidase activity"/>
    <property type="evidence" value="ECO:0007669"/>
    <property type="project" value="InterPro"/>
</dbReference>
<evidence type="ECO:0000256" key="2">
    <source>
        <dbReference type="ARBA" id="ARBA00022801"/>
    </source>
</evidence>
<accession>A0AAE1C3P8</accession>
<comment type="caution">
    <text evidence="5">The sequence shown here is derived from an EMBL/GenBank/DDBJ whole genome shotgun (WGS) entry which is preliminary data.</text>
</comment>
<dbReference type="AlphaFoldDB" id="A0AAE1C3P8"/>
<dbReference type="Pfam" id="PF00561">
    <property type="entry name" value="Abhydrolase_1"/>
    <property type="match status" value="1"/>
</dbReference>
<evidence type="ECO:0000259" key="4">
    <source>
        <dbReference type="Pfam" id="PF00561"/>
    </source>
</evidence>
<evidence type="ECO:0000256" key="1">
    <source>
        <dbReference type="ARBA" id="ARBA00010088"/>
    </source>
</evidence>
<dbReference type="PANTHER" id="PTHR43194:SF2">
    <property type="entry name" value="PEROXISOMAL MEMBRANE PROTEIN LPX1"/>
    <property type="match status" value="1"/>
</dbReference>